<dbReference type="Proteomes" id="UP000215215">
    <property type="component" value="Unassembled WGS sequence"/>
</dbReference>
<dbReference type="InterPro" id="IPR029044">
    <property type="entry name" value="Nucleotide-diphossugar_trans"/>
</dbReference>
<evidence type="ECO:0000313" key="4">
    <source>
        <dbReference type="Proteomes" id="UP000215215"/>
    </source>
</evidence>
<dbReference type="AlphaFoldDB" id="A0A235BR76"/>
<dbReference type="EMBL" id="NOZQ01000150">
    <property type="protein sequence ID" value="OYD14980.1"/>
    <property type="molecule type" value="Genomic_DNA"/>
</dbReference>
<gene>
    <name evidence="3" type="ORF">CH333_06845</name>
</gene>
<evidence type="ECO:0000256" key="1">
    <source>
        <dbReference type="SAM" id="MobiDB-lite"/>
    </source>
</evidence>
<dbReference type="Pfam" id="PF00535">
    <property type="entry name" value="Glycos_transf_2"/>
    <property type="match status" value="1"/>
</dbReference>
<accession>A0A235BR76</accession>
<dbReference type="PANTHER" id="PTHR48090">
    <property type="entry name" value="UNDECAPRENYL-PHOSPHATE 4-DEOXY-4-FORMAMIDO-L-ARABINOSE TRANSFERASE-RELATED"/>
    <property type="match status" value="1"/>
</dbReference>
<organism evidence="3 4">
    <name type="scientific">candidate division WOR-3 bacterium JGI_Cruoil_03_44_89</name>
    <dbReference type="NCBI Taxonomy" id="1973748"/>
    <lineage>
        <taxon>Bacteria</taxon>
        <taxon>Bacteria division WOR-3</taxon>
    </lineage>
</organism>
<dbReference type="Gene3D" id="3.90.550.10">
    <property type="entry name" value="Spore Coat Polysaccharide Biosynthesis Protein SpsA, Chain A"/>
    <property type="match status" value="1"/>
</dbReference>
<sequence length="92" mass="10253">MKISVVIPVNNEAATIADAVDNTRRVLADRDYEIVVVDDCSNDSTYDILKQRDNIKLIRHLENKGVGGRKGRRRSISNEKLAIGNSKVSSKQ</sequence>
<name>A0A235BR76_UNCW3</name>
<comment type="caution">
    <text evidence="3">The sequence shown here is derived from an EMBL/GenBank/DDBJ whole genome shotgun (WGS) entry which is preliminary data.</text>
</comment>
<protein>
    <recommendedName>
        <fullName evidence="2">Glycosyltransferase 2-like domain-containing protein</fullName>
    </recommendedName>
</protein>
<dbReference type="SUPFAM" id="SSF53448">
    <property type="entry name" value="Nucleotide-diphospho-sugar transferases"/>
    <property type="match status" value="1"/>
</dbReference>
<dbReference type="InterPro" id="IPR001173">
    <property type="entry name" value="Glyco_trans_2-like"/>
</dbReference>
<feature type="region of interest" description="Disordered" evidence="1">
    <location>
        <begin position="65"/>
        <end position="92"/>
    </location>
</feature>
<proteinExistence type="predicted"/>
<dbReference type="InterPro" id="IPR050256">
    <property type="entry name" value="Glycosyltransferase_2"/>
</dbReference>
<feature type="domain" description="Glycosyltransferase 2-like" evidence="2">
    <location>
        <begin position="4"/>
        <end position="68"/>
    </location>
</feature>
<evidence type="ECO:0000313" key="3">
    <source>
        <dbReference type="EMBL" id="OYD14980.1"/>
    </source>
</evidence>
<evidence type="ECO:0000259" key="2">
    <source>
        <dbReference type="Pfam" id="PF00535"/>
    </source>
</evidence>
<reference evidence="3 4" key="1">
    <citation type="submission" date="2017-07" db="EMBL/GenBank/DDBJ databases">
        <title>Recovery of genomes from metagenomes via a dereplication, aggregation, and scoring strategy.</title>
        <authorList>
            <person name="Sieber C.M."/>
            <person name="Probst A.J."/>
            <person name="Sharrar A."/>
            <person name="Thomas B.C."/>
            <person name="Hess M."/>
            <person name="Tringe S.G."/>
            <person name="Banfield J.F."/>
        </authorList>
    </citation>
    <scope>NUCLEOTIDE SEQUENCE [LARGE SCALE GENOMIC DNA]</scope>
    <source>
        <strain evidence="3">JGI_Cruoil_03_44_89</strain>
    </source>
</reference>